<keyword evidence="3" id="KW-0997">Cell inner membrane</keyword>
<dbReference type="EMBL" id="JBHTIF010000002">
    <property type="protein sequence ID" value="MFD0726405.1"/>
    <property type="molecule type" value="Genomic_DNA"/>
</dbReference>
<dbReference type="InterPro" id="IPR035952">
    <property type="entry name" value="Rhomboid-like_sf"/>
</dbReference>
<feature type="transmembrane region" description="Helical" evidence="7">
    <location>
        <begin position="47"/>
        <end position="71"/>
    </location>
</feature>
<evidence type="ECO:0000256" key="1">
    <source>
        <dbReference type="ARBA" id="ARBA00004141"/>
    </source>
</evidence>
<feature type="transmembrane region" description="Helical" evidence="7">
    <location>
        <begin position="137"/>
        <end position="157"/>
    </location>
</feature>
<keyword evidence="2" id="KW-1003">Cell membrane</keyword>
<feature type="transmembrane region" description="Helical" evidence="7">
    <location>
        <begin position="178"/>
        <end position="198"/>
    </location>
</feature>
<dbReference type="RefSeq" id="WP_386824275.1">
    <property type="nucleotide sequence ID" value="NZ_JBHTIF010000002.1"/>
</dbReference>
<dbReference type="Proteomes" id="UP001597110">
    <property type="component" value="Unassembled WGS sequence"/>
</dbReference>
<evidence type="ECO:0000256" key="4">
    <source>
        <dbReference type="ARBA" id="ARBA00022692"/>
    </source>
</evidence>
<keyword evidence="5 7" id="KW-1133">Transmembrane helix</keyword>
<keyword evidence="9" id="KW-0645">Protease</keyword>
<reference evidence="10" key="1">
    <citation type="journal article" date="2019" name="Int. J. Syst. Evol. Microbiol.">
        <title>The Global Catalogue of Microorganisms (GCM) 10K type strain sequencing project: providing services to taxonomists for standard genome sequencing and annotation.</title>
        <authorList>
            <consortium name="The Broad Institute Genomics Platform"/>
            <consortium name="The Broad Institute Genome Sequencing Center for Infectious Disease"/>
            <person name="Wu L."/>
            <person name="Ma J."/>
        </authorList>
    </citation>
    <scope>NUCLEOTIDE SEQUENCE [LARGE SCALE GENOMIC DNA]</scope>
    <source>
        <strain evidence="10">CCUG 55585</strain>
    </source>
</reference>
<comment type="caution">
    <text evidence="9">The sequence shown here is derived from an EMBL/GenBank/DDBJ whole genome shotgun (WGS) entry which is preliminary data.</text>
</comment>
<gene>
    <name evidence="9" type="ORF">ACFQ0E_12455</name>
</gene>
<dbReference type="PANTHER" id="PTHR43066:SF26">
    <property type="entry name" value="RHOMBOID PROTEASE GLPG"/>
    <property type="match status" value="1"/>
</dbReference>
<dbReference type="Gene3D" id="1.20.1540.10">
    <property type="entry name" value="Rhomboid-like"/>
    <property type="match status" value="1"/>
</dbReference>
<comment type="subcellular location">
    <subcellularLocation>
        <location evidence="1">Membrane</location>
        <topology evidence="1">Multi-pass membrane protein</topology>
    </subcellularLocation>
</comment>
<evidence type="ECO:0000313" key="10">
    <source>
        <dbReference type="Proteomes" id="UP001597110"/>
    </source>
</evidence>
<keyword evidence="4 7" id="KW-0812">Transmembrane</keyword>
<evidence type="ECO:0000256" key="6">
    <source>
        <dbReference type="ARBA" id="ARBA00023136"/>
    </source>
</evidence>
<evidence type="ECO:0000313" key="9">
    <source>
        <dbReference type="EMBL" id="MFD0726405.1"/>
    </source>
</evidence>
<feature type="domain" description="Peptidase S54 rhomboid" evidence="8">
    <location>
        <begin position="43"/>
        <end position="187"/>
    </location>
</feature>
<proteinExistence type="predicted"/>
<evidence type="ECO:0000256" key="7">
    <source>
        <dbReference type="SAM" id="Phobius"/>
    </source>
</evidence>
<evidence type="ECO:0000259" key="8">
    <source>
        <dbReference type="Pfam" id="PF01694"/>
    </source>
</evidence>
<accession>A0ABW2YH32</accession>
<protein>
    <submittedName>
        <fullName evidence="9">Rhomboid family intramembrane serine protease</fullName>
        <ecNumber evidence="9">3.4.21.-</ecNumber>
    </submittedName>
</protein>
<dbReference type="GO" id="GO:0006508">
    <property type="term" value="P:proteolysis"/>
    <property type="evidence" value="ECO:0007669"/>
    <property type="project" value="UniProtKB-KW"/>
</dbReference>
<organism evidence="9 10">
    <name type="scientific">Lysobacter brunescens</name>
    <dbReference type="NCBI Taxonomy" id="262323"/>
    <lineage>
        <taxon>Bacteria</taxon>
        <taxon>Pseudomonadati</taxon>
        <taxon>Pseudomonadota</taxon>
        <taxon>Gammaproteobacteria</taxon>
        <taxon>Lysobacterales</taxon>
        <taxon>Lysobacteraceae</taxon>
        <taxon>Lysobacter</taxon>
    </lineage>
</organism>
<name>A0ABW2YH32_9GAMM</name>
<evidence type="ECO:0000256" key="3">
    <source>
        <dbReference type="ARBA" id="ARBA00022519"/>
    </source>
</evidence>
<keyword evidence="10" id="KW-1185">Reference proteome</keyword>
<evidence type="ECO:0000256" key="5">
    <source>
        <dbReference type="ARBA" id="ARBA00022989"/>
    </source>
</evidence>
<feature type="transmembrane region" description="Helical" evidence="7">
    <location>
        <begin position="112"/>
        <end position="131"/>
    </location>
</feature>
<dbReference type="PANTHER" id="PTHR43066">
    <property type="entry name" value="RHOMBOID-RELATED PROTEIN"/>
    <property type="match status" value="1"/>
</dbReference>
<keyword evidence="6 7" id="KW-0472">Membrane</keyword>
<dbReference type="SUPFAM" id="SSF144091">
    <property type="entry name" value="Rhomboid-like"/>
    <property type="match status" value="1"/>
</dbReference>
<sequence length="206" mass="23305">MSGGIVTWLILAVTVLVSWQAWEKPRLQERLILWPPAIDRNKEYDRLVTYGLIHADGMHLAFNMITLYSFGMLMERYFTASIGSMGYLLFYLSALVVSILPSYLRHRHDRQYASLGASGAVSAVLFSSILLDPWGLILLFFVVPVPAFIYAGLYVWYSIWMDRRGRDNVNHSAHLWGALYGMAFALVQEPALAGHFLARLLSPSFG</sequence>
<feature type="transmembrane region" description="Helical" evidence="7">
    <location>
        <begin position="77"/>
        <end position="100"/>
    </location>
</feature>
<dbReference type="EC" id="3.4.21.-" evidence="9"/>
<dbReference type="InterPro" id="IPR022764">
    <property type="entry name" value="Peptidase_S54_rhomboid_dom"/>
</dbReference>
<keyword evidence="9" id="KW-0378">Hydrolase</keyword>
<dbReference type="GO" id="GO:0008233">
    <property type="term" value="F:peptidase activity"/>
    <property type="evidence" value="ECO:0007669"/>
    <property type="project" value="UniProtKB-KW"/>
</dbReference>
<evidence type="ECO:0000256" key="2">
    <source>
        <dbReference type="ARBA" id="ARBA00022475"/>
    </source>
</evidence>
<dbReference type="Pfam" id="PF01694">
    <property type="entry name" value="Rhomboid"/>
    <property type="match status" value="1"/>
</dbReference>
<feature type="transmembrane region" description="Helical" evidence="7">
    <location>
        <begin position="6"/>
        <end position="22"/>
    </location>
</feature>